<evidence type="ECO:0000256" key="1">
    <source>
        <dbReference type="SAM" id="Coils"/>
    </source>
</evidence>
<feature type="compositionally biased region" description="Basic residues" evidence="2">
    <location>
        <begin position="711"/>
        <end position="721"/>
    </location>
</feature>
<dbReference type="PANTHER" id="PTHR12673">
    <property type="entry name" value="FACIOGENITAL DYSPLASIA PROTEIN"/>
    <property type="match status" value="1"/>
</dbReference>
<dbReference type="Proteomes" id="UP001556367">
    <property type="component" value="Unassembled WGS sequence"/>
</dbReference>
<dbReference type="InterPro" id="IPR000219">
    <property type="entry name" value="DH_dom"/>
</dbReference>
<dbReference type="CDD" id="cd00160">
    <property type="entry name" value="RhoGEF"/>
    <property type="match status" value="1"/>
</dbReference>
<feature type="coiled-coil region" evidence="1">
    <location>
        <begin position="1189"/>
        <end position="1223"/>
    </location>
</feature>
<evidence type="ECO:0000256" key="2">
    <source>
        <dbReference type="SAM" id="MobiDB-lite"/>
    </source>
</evidence>
<feature type="compositionally biased region" description="Low complexity" evidence="2">
    <location>
        <begin position="735"/>
        <end position="748"/>
    </location>
</feature>
<evidence type="ECO:0000313" key="5">
    <source>
        <dbReference type="Proteomes" id="UP001556367"/>
    </source>
</evidence>
<feature type="region of interest" description="Disordered" evidence="2">
    <location>
        <begin position="647"/>
        <end position="673"/>
    </location>
</feature>
<dbReference type="PANTHER" id="PTHR12673:SF270">
    <property type="entry name" value="FYVE-TYPE DOMAIN-CONTAINING PROTEIN"/>
    <property type="match status" value="1"/>
</dbReference>
<feature type="compositionally biased region" description="Polar residues" evidence="2">
    <location>
        <begin position="723"/>
        <end position="734"/>
    </location>
</feature>
<feature type="region of interest" description="Disordered" evidence="2">
    <location>
        <begin position="785"/>
        <end position="965"/>
    </location>
</feature>
<name>A0ABR3J1N7_9AGAR</name>
<dbReference type="Gene3D" id="1.20.900.10">
    <property type="entry name" value="Dbl homology (DH) domain"/>
    <property type="match status" value="1"/>
</dbReference>
<dbReference type="PROSITE" id="PS50010">
    <property type="entry name" value="DH_2"/>
    <property type="match status" value="1"/>
</dbReference>
<dbReference type="SUPFAM" id="SSF48065">
    <property type="entry name" value="DBL homology domain (DH-domain)"/>
    <property type="match status" value="1"/>
</dbReference>
<accession>A0ABR3J1N7</accession>
<evidence type="ECO:0000259" key="3">
    <source>
        <dbReference type="PROSITE" id="PS50010"/>
    </source>
</evidence>
<feature type="compositionally biased region" description="Acidic residues" evidence="2">
    <location>
        <begin position="756"/>
        <end position="765"/>
    </location>
</feature>
<dbReference type="SMART" id="SM00325">
    <property type="entry name" value="RhoGEF"/>
    <property type="match status" value="1"/>
</dbReference>
<evidence type="ECO:0000313" key="4">
    <source>
        <dbReference type="EMBL" id="KAL0949365.1"/>
    </source>
</evidence>
<feature type="coiled-coil region" evidence="1">
    <location>
        <begin position="1257"/>
        <end position="1291"/>
    </location>
</feature>
<sequence>MDLSTSPRKVIPLSTGDEHKPHSFLSVGVTKRVFFCGVVVEGSESGRKLPEDIQDLVAALGEPIGSIPDNGILSSTPGSSAIHSDAPLQRKRALTDTSALSARITELVDTERSYVQRLRILKHDYADQLRKFSRSKATAIIPPYEAKTLFGNIDHLLPVNEAFLADLEKMMAPGGSRSVGGVGDVALRHFKELGNFEHYKQYYIKREEAQAIFERELAKRSSGFKTYIEGIKYSSATTRNRIGLSELLMDPVQRIPRYTLMFREMIKYMAENDPQRAKLVEAVDIASKIAQADPDEPTKRAAIMYCLSTSIEGFPADLFSHSRRFIDCIDVEDIVGDTLPSGSSSNISTSATSLHCSLFLFDDKIMIVKRPNGEKGGKALTGLDKLDKVTKAGGLPSSKKKSGMVCKGVVDVTDVAAVDVGGADIHLYLESPPQDQGDRWSGRPFRSLAVVNPPMPINLDPTQTEEEKNRFLESLWRVQARYRARAGQSVVLCAEEREVESHGGRITMARTYFNVYQRTAFLQEKQKTKVVVHIDPLGYADPIPFGIGGPPHVVIRIQPMAGELSRYTVTSNDPRDESEEDIVQTARVPSRIIQTIHQYGLFKFRTGKTSAPSTPSASMRSRAALFGLDVISRNLFNSRPGSAMGDFFGGSINGHRRTKSTTSRTSSCTQSASTIDSTMKFSYRSRSTTTAATTISSMNDDDSYYAPKPVSKQRKLFKRSKSPGGTSIMQSPGTSPSRSSALARSRSPSMERDSEYSDYETEDDAGVQQGRDASEMEITMRLALARKNSRNQSGKQPSGGLERPVEVEETIYEEEPPLPIRPASRASRESHMTRSSETATPDNPYYRPASRASRDSHATTLRSSDTAVPEPTTPRHSRSTSQHSADRRPLGPRSPSPMLMPSSPEAGPSRQLMRTPEPEPMLTLSRAPSEPRNEVPKSGIPRSKRQPLFPLGNGGDTTPKPQAEAVPLAVGSVEPLSIKKKTSVRSATAAAPSTPTWKASSRSSPLSRSKLVSARRVSPSVARHMSAVSGPSHTHASTKHDDADSLLHLAQATKEDVDSSYRAVKRIKLSVQELKDVPARVEDISRPGSPEKGLRTPQRANAAMTRAAQERMEEMRRMIGRRQDDLSVSTRVFPTTPIARAQSPAPSSPIKPATSAIDSLVEDAAAGLEKASTSATALQTKLKQVVSQLKEGARDLQQARSDLQSSKRQCELVKSLLDDATAEKDIMYDAFNEELDGMYNDANLPGDEAWAAMTDNLRQTKEARNSLAKENSQLKRKLAELESEHEEWGAMLRAHGLIS</sequence>
<gene>
    <name evidence="4" type="ORF">HGRIS_009435</name>
</gene>
<feature type="region of interest" description="Disordered" evidence="2">
    <location>
        <begin position="697"/>
        <end position="773"/>
    </location>
</feature>
<reference evidence="5" key="1">
    <citation type="submission" date="2024-06" db="EMBL/GenBank/DDBJ databases">
        <title>Multi-omics analyses provide insights into the biosynthesis of the anticancer antibiotic pleurotin in Hohenbuehelia grisea.</title>
        <authorList>
            <person name="Weaver J.A."/>
            <person name="Alberti F."/>
        </authorList>
    </citation>
    <scope>NUCLEOTIDE SEQUENCE [LARGE SCALE GENOMIC DNA]</scope>
    <source>
        <strain evidence="5">T-177</strain>
    </source>
</reference>
<feature type="compositionally biased region" description="Acidic residues" evidence="2">
    <location>
        <begin position="807"/>
        <end position="816"/>
    </location>
</feature>
<keyword evidence="1" id="KW-0175">Coiled coil</keyword>
<feature type="domain" description="DH" evidence="3">
    <location>
        <begin position="99"/>
        <end position="296"/>
    </location>
</feature>
<dbReference type="Pfam" id="PF00621">
    <property type="entry name" value="RhoGEF"/>
    <property type="match status" value="1"/>
</dbReference>
<organism evidence="4 5">
    <name type="scientific">Hohenbuehelia grisea</name>
    <dbReference type="NCBI Taxonomy" id="104357"/>
    <lineage>
        <taxon>Eukaryota</taxon>
        <taxon>Fungi</taxon>
        <taxon>Dikarya</taxon>
        <taxon>Basidiomycota</taxon>
        <taxon>Agaricomycotina</taxon>
        <taxon>Agaricomycetes</taxon>
        <taxon>Agaricomycetidae</taxon>
        <taxon>Agaricales</taxon>
        <taxon>Pleurotineae</taxon>
        <taxon>Pleurotaceae</taxon>
        <taxon>Hohenbuehelia</taxon>
    </lineage>
</organism>
<proteinExistence type="predicted"/>
<protein>
    <recommendedName>
        <fullName evidence="3">DH domain-containing protein</fullName>
    </recommendedName>
</protein>
<dbReference type="InterPro" id="IPR035899">
    <property type="entry name" value="DBL_dom_sf"/>
</dbReference>
<feature type="compositionally biased region" description="Low complexity" evidence="2">
    <location>
        <begin position="660"/>
        <end position="673"/>
    </location>
</feature>
<dbReference type="EMBL" id="JASNQZ010000012">
    <property type="protein sequence ID" value="KAL0949365.1"/>
    <property type="molecule type" value="Genomic_DNA"/>
</dbReference>
<feature type="compositionally biased region" description="Low complexity" evidence="2">
    <location>
        <begin position="984"/>
        <end position="1014"/>
    </location>
</feature>
<feature type="compositionally biased region" description="Low complexity" evidence="2">
    <location>
        <begin position="891"/>
        <end position="904"/>
    </location>
</feature>
<dbReference type="InterPro" id="IPR051092">
    <property type="entry name" value="FYVE_RhoGEF_PH"/>
</dbReference>
<comment type="caution">
    <text evidence="4">The sequence shown here is derived from an EMBL/GenBank/DDBJ whole genome shotgun (WGS) entry which is preliminary data.</text>
</comment>
<keyword evidence="5" id="KW-1185">Reference proteome</keyword>
<feature type="region of interest" description="Disordered" evidence="2">
    <location>
        <begin position="979"/>
        <end position="1041"/>
    </location>
</feature>